<evidence type="ECO:0000313" key="3">
    <source>
        <dbReference type="Proteomes" id="UP000317010"/>
    </source>
</evidence>
<feature type="transmembrane region" description="Helical" evidence="1">
    <location>
        <begin position="93"/>
        <end position="112"/>
    </location>
</feature>
<dbReference type="Proteomes" id="UP000317010">
    <property type="component" value="Unassembled WGS sequence"/>
</dbReference>
<feature type="transmembrane region" description="Helical" evidence="1">
    <location>
        <begin position="53"/>
        <end position="72"/>
    </location>
</feature>
<keyword evidence="1" id="KW-1133">Transmembrane helix</keyword>
<dbReference type="PANTHER" id="PTHR43044">
    <property type="match status" value="1"/>
</dbReference>
<feature type="transmembrane region" description="Helical" evidence="1">
    <location>
        <begin position="198"/>
        <end position="219"/>
    </location>
</feature>
<evidence type="ECO:0008006" key="4">
    <source>
        <dbReference type="Google" id="ProtNLM"/>
    </source>
</evidence>
<reference evidence="2 3" key="1">
    <citation type="submission" date="2019-07" db="EMBL/GenBank/DDBJ databases">
        <title>Genomic Encyclopedia of Archaeal and Bacterial Type Strains, Phase II (KMG-II): from individual species to whole genera.</title>
        <authorList>
            <person name="Goeker M."/>
        </authorList>
    </citation>
    <scope>NUCLEOTIDE SEQUENCE [LARGE SCALE GENOMIC DNA]</scope>
    <source>
        <strain evidence="2 3">ATCC BAA-1854</strain>
    </source>
</reference>
<feature type="transmembrane region" description="Helical" evidence="1">
    <location>
        <begin position="158"/>
        <end position="177"/>
    </location>
</feature>
<feature type="transmembrane region" description="Helical" evidence="1">
    <location>
        <begin position="377"/>
        <end position="400"/>
    </location>
</feature>
<dbReference type="RefSeq" id="WP_144912921.1">
    <property type="nucleotide sequence ID" value="NZ_VLLI01000006.1"/>
</dbReference>
<accession>A0A562U2J9</accession>
<sequence>MKTSHSFDGQFEFQGKAKTWSLVMIAIGVIGILGGFFTGNVERTFANLLLNGYYFACVCICGIFFCAVQYVAQAGWSASILRIPQAFAKTLPFAAVVLLVIIGCGLFFTHSGPNDEGKQTVLPYLYKVWALKGVTTPGNANYNSVIAGKSGYLNVPFFLIRLLIYLGSYSLIGRMLVKYSNNEDELGGMFNYNKSFNASVLFLLIFGFTVPLFAFDTIMSLEAHWFSTMFGWYNFAALWVSGLSVITLTIIILRENGYLEWVTEDHLHNLGQLMFGFSVFWTYLWFAQFLLTWYANLPEEAAYFYKRWEPQFKPWFWLNIIVNFLTPLLVLMSRDSKRMVKVLKVACIILICGHWLDYFQMIMPGTVGPLSVWYHEIGPIEICAFIGFVGLFTFAMLTSLSKFKSLVPKKHPLLEESLHHHI</sequence>
<dbReference type="AlphaFoldDB" id="A0A562U2J9"/>
<keyword evidence="1" id="KW-0472">Membrane</keyword>
<protein>
    <recommendedName>
        <fullName evidence="4">Quinol:cytochrome c oxidoreductase quinone-binding subunit 2</fullName>
    </recommendedName>
</protein>
<dbReference type="OrthoDB" id="140980at2"/>
<dbReference type="EMBL" id="VLLI01000006">
    <property type="protein sequence ID" value="TWJ00083.1"/>
    <property type="molecule type" value="Genomic_DNA"/>
</dbReference>
<feature type="transmembrane region" description="Helical" evidence="1">
    <location>
        <begin position="20"/>
        <end position="41"/>
    </location>
</feature>
<comment type="caution">
    <text evidence="2">The sequence shown here is derived from an EMBL/GenBank/DDBJ whole genome shotgun (WGS) entry which is preliminary data.</text>
</comment>
<keyword evidence="3" id="KW-1185">Reference proteome</keyword>
<proteinExistence type="predicted"/>
<feature type="transmembrane region" description="Helical" evidence="1">
    <location>
        <begin position="273"/>
        <end position="295"/>
    </location>
</feature>
<keyword evidence="1" id="KW-0812">Transmembrane</keyword>
<feature type="transmembrane region" description="Helical" evidence="1">
    <location>
        <begin position="231"/>
        <end position="253"/>
    </location>
</feature>
<gene>
    <name evidence="2" type="ORF">JN11_02498</name>
</gene>
<feature type="transmembrane region" description="Helical" evidence="1">
    <location>
        <begin position="315"/>
        <end position="332"/>
    </location>
</feature>
<feature type="transmembrane region" description="Helical" evidence="1">
    <location>
        <begin position="339"/>
        <end position="357"/>
    </location>
</feature>
<evidence type="ECO:0000256" key="1">
    <source>
        <dbReference type="SAM" id="Phobius"/>
    </source>
</evidence>
<evidence type="ECO:0000313" key="2">
    <source>
        <dbReference type="EMBL" id="TWJ00083.1"/>
    </source>
</evidence>
<name>A0A562U2J9_9SPHI</name>
<organism evidence="2 3">
    <name type="scientific">Mucilaginibacter frigoritolerans</name>
    <dbReference type="NCBI Taxonomy" id="652788"/>
    <lineage>
        <taxon>Bacteria</taxon>
        <taxon>Pseudomonadati</taxon>
        <taxon>Bacteroidota</taxon>
        <taxon>Sphingobacteriia</taxon>
        <taxon>Sphingobacteriales</taxon>
        <taxon>Sphingobacteriaceae</taxon>
        <taxon>Mucilaginibacter</taxon>
    </lineage>
</organism>
<dbReference type="PANTHER" id="PTHR43044:SF1">
    <property type="entry name" value="QUINOL:CYTOCHROME C OXIDOREDUCTASE QUINONE-BINDING SUBUNIT 2"/>
    <property type="match status" value="1"/>
</dbReference>